<feature type="compositionally biased region" description="Basic and acidic residues" evidence="2">
    <location>
        <begin position="1302"/>
        <end position="1318"/>
    </location>
</feature>
<dbReference type="InterPro" id="IPR011993">
    <property type="entry name" value="PH-like_dom_sf"/>
</dbReference>
<feature type="region of interest" description="Disordered" evidence="2">
    <location>
        <begin position="185"/>
        <end position="318"/>
    </location>
</feature>
<evidence type="ECO:0000256" key="1">
    <source>
        <dbReference type="ARBA" id="ARBA00022468"/>
    </source>
</evidence>
<feature type="region of interest" description="Disordered" evidence="2">
    <location>
        <begin position="461"/>
        <end position="489"/>
    </location>
</feature>
<dbReference type="SMART" id="SM00233">
    <property type="entry name" value="PH"/>
    <property type="match status" value="1"/>
</dbReference>
<feature type="compositionally biased region" description="Pro residues" evidence="2">
    <location>
        <begin position="465"/>
        <end position="478"/>
    </location>
</feature>
<feature type="compositionally biased region" description="Basic and acidic residues" evidence="2">
    <location>
        <begin position="261"/>
        <end position="287"/>
    </location>
</feature>
<feature type="domain" description="Rho-GAP" evidence="4">
    <location>
        <begin position="962"/>
        <end position="1160"/>
    </location>
</feature>
<dbReference type="InterPro" id="IPR000198">
    <property type="entry name" value="RhoGAP_dom"/>
</dbReference>
<feature type="domain" description="PH" evidence="3">
    <location>
        <begin position="658"/>
        <end position="773"/>
    </location>
</feature>
<dbReference type="OrthoDB" id="185175at2759"/>
<dbReference type="GO" id="GO:0035091">
    <property type="term" value="F:phosphatidylinositol binding"/>
    <property type="evidence" value="ECO:0007669"/>
    <property type="project" value="InterPro"/>
</dbReference>
<feature type="region of interest" description="Disordered" evidence="2">
    <location>
        <begin position="1"/>
        <end position="133"/>
    </location>
</feature>
<dbReference type="Proteomes" id="UP000800041">
    <property type="component" value="Unassembled WGS sequence"/>
</dbReference>
<proteinExistence type="predicted"/>
<dbReference type="SMART" id="SM00324">
    <property type="entry name" value="RhoGAP"/>
    <property type="match status" value="1"/>
</dbReference>
<organism evidence="5 6">
    <name type="scientific">Aulographum hederae CBS 113979</name>
    <dbReference type="NCBI Taxonomy" id="1176131"/>
    <lineage>
        <taxon>Eukaryota</taxon>
        <taxon>Fungi</taxon>
        <taxon>Dikarya</taxon>
        <taxon>Ascomycota</taxon>
        <taxon>Pezizomycotina</taxon>
        <taxon>Dothideomycetes</taxon>
        <taxon>Pleosporomycetidae</taxon>
        <taxon>Aulographales</taxon>
        <taxon>Aulographaceae</taxon>
    </lineage>
</organism>
<evidence type="ECO:0000313" key="6">
    <source>
        <dbReference type="Proteomes" id="UP000800041"/>
    </source>
</evidence>
<feature type="region of interest" description="Disordered" evidence="2">
    <location>
        <begin position="707"/>
        <end position="730"/>
    </location>
</feature>
<dbReference type="Gene3D" id="3.30.1520.10">
    <property type="entry name" value="Phox-like domain"/>
    <property type="match status" value="1"/>
</dbReference>
<dbReference type="GO" id="GO:0005938">
    <property type="term" value="C:cell cortex"/>
    <property type="evidence" value="ECO:0007669"/>
    <property type="project" value="UniProtKB-ARBA"/>
</dbReference>
<feature type="compositionally biased region" description="Basic residues" evidence="2">
    <location>
        <begin position="288"/>
        <end position="301"/>
    </location>
</feature>
<reference evidence="5" key="1">
    <citation type="journal article" date="2020" name="Stud. Mycol.">
        <title>101 Dothideomycetes genomes: a test case for predicting lifestyles and emergence of pathogens.</title>
        <authorList>
            <person name="Haridas S."/>
            <person name="Albert R."/>
            <person name="Binder M."/>
            <person name="Bloem J."/>
            <person name="Labutti K."/>
            <person name="Salamov A."/>
            <person name="Andreopoulos B."/>
            <person name="Baker S."/>
            <person name="Barry K."/>
            <person name="Bills G."/>
            <person name="Bluhm B."/>
            <person name="Cannon C."/>
            <person name="Castanera R."/>
            <person name="Culley D."/>
            <person name="Daum C."/>
            <person name="Ezra D."/>
            <person name="Gonzalez J."/>
            <person name="Henrissat B."/>
            <person name="Kuo A."/>
            <person name="Liang C."/>
            <person name="Lipzen A."/>
            <person name="Lutzoni F."/>
            <person name="Magnuson J."/>
            <person name="Mondo S."/>
            <person name="Nolan M."/>
            <person name="Ohm R."/>
            <person name="Pangilinan J."/>
            <person name="Park H.-J."/>
            <person name="Ramirez L."/>
            <person name="Alfaro M."/>
            <person name="Sun H."/>
            <person name="Tritt A."/>
            <person name="Yoshinaga Y."/>
            <person name="Zwiers L.-H."/>
            <person name="Turgeon B."/>
            <person name="Goodwin S."/>
            <person name="Spatafora J."/>
            <person name="Crous P."/>
            <person name="Grigoriev I."/>
        </authorList>
    </citation>
    <scope>NUCLEOTIDE SEQUENCE</scope>
    <source>
        <strain evidence="5">CBS 113979</strain>
    </source>
</reference>
<dbReference type="InterPro" id="IPR008936">
    <property type="entry name" value="Rho_GTPase_activation_prot"/>
</dbReference>
<feature type="compositionally biased region" description="Polar residues" evidence="2">
    <location>
        <begin position="351"/>
        <end position="367"/>
    </location>
</feature>
<dbReference type="PROSITE" id="PS50238">
    <property type="entry name" value="RHOGAP"/>
    <property type="match status" value="1"/>
</dbReference>
<evidence type="ECO:0000256" key="2">
    <source>
        <dbReference type="SAM" id="MobiDB-lite"/>
    </source>
</evidence>
<evidence type="ECO:0000313" key="5">
    <source>
        <dbReference type="EMBL" id="KAF1987797.1"/>
    </source>
</evidence>
<keyword evidence="1" id="KW-0343">GTPase activation</keyword>
<feature type="compositionally biased region" description="Polar residues" evidence="2">
    <location>
        <begin position="1234"/>
        <end position="1243"/>
    </location>
</feature>
<gene>
    <name evidence="5" type="ORF">K402DRAFT_45970</name>
</gene>
<feature type="region of interest" description="Disordered" evidence="2">
    <location>
        <begin position="777"/>
        <end position="845"/>
    </location>
</feature>
<feature type="compositionally biased region" description="Low complexity" evidence="2">
    <location>
        <begin position="711"/>
        <end position="722"/>
    </location>
</feature>
<feature type="compositionally biased region" description="Acidic residues" evidence="2">
    <location>
        <begin position="245"/>
        <end position="258"/>
    </location>
</feature>
<accession>A0A6G1H415</accession>
<dbReference type="SUPFAM" id="SSF64268">
    <property type="entry name" value="PX domain"/>
    <property type="match status" value="1"/>
</dbReference>
<dbReference type="PANTHER" id="PTHR23176:SF129">
    <property type="entry name" value="RHO GTPASE ACTIVATING PROTEIN AT 16F, ISOFORM E-RELATED"/>
    <property type="match status" value="1"/>
</dbReference>
<dbReference type="GO" id="GO:0007165">
    <property type="term" value="P:signal transduction"/>
    <property type="evidence" value="ECO:0007669"/>
    <property type="project" value="InterPro"/>
</dbReference>
<dbReference type="SUPFAM" id="SSF48350">
    <property type="entry name" value="GTPase activation domain, GAP"/>
    <property type="match status" value="1"/>
</dbReference>
<feature type="compositionally biased region" description="Pro residues" evidence="2">
    <location>
        <begin position="91"/>
        <end position="104"/>
    </location>
</feature>
<dbReference type="InterPro" id="IPR036871">
    <property type="entry name" value="PX_dom_sf"/>
</dbReference>
<name>A0A6G1H415_9PEZI</name>
<feature type="compositionally biased region" description="Low complexity" evidence="2">
    <location>
        <begin position="1253"/>
        <end position="1267"/>
    </location>
</feature>
<feature type="region of interest" description="Disordered" evidence="2">
    <location>
        <begin position="1219"/>
        <end position="1267"/>
    </location>
</feature>
<dbReference type="Pfam" id="PF00169">
    <property type="entry name" value="PH"/>
    <property type="match status" value="1"/>
</dbReference>
<dbReference type="FunFam" id="2.30.29.30:FF:000452">
    <property type="entry name" value="Rho GTPase activator (Bem3)"/>
    <property type="match status" value="1"/>
</dbReference>
<dbReference type="GO" id="GO:0005096">
    <property type="term" value="F:GTPase activator activity"/>
    <property type="evidence" value="ECO:0007669"/>
    <property type="project" value="UniProtKB-KW"/>
</dbReference>
<dbReference type="Gene3D" id="2.30.29.30">
    <property type="entry name" value="Pleckstrin-homology domain (PH domain)/Phosphotyrosine-binding domain (PTB)"/>
    <property type="match status" value="1"/>
</dbReference>
<dbReference type="EMBL" id="ML977151">
    <property type="protein sequence ID" value="KAF1987797.1"/>
    <property type="molecule type" value="Genomic_DNA"/>
</dbReference>
<feature type="region of interest" description="Disordered" evidence="2">
    <location>
        <begin position="1287"/>
        <end position="1318"/>
    </location>
</feature>
<sequence>MILGLNRDLERALKDKERYRRKLKEQFPRLESSASMRTDSAMDRENSQSPAPGERLQESSRASGSGTQKASKKSLALALQQNQMRSLSESPTPPAQLAPLPESPIQPSDSISAKGSVGDPASTHVSPIDARPPVQAVQGVKPSFAPISPTGNAVVSVNETEPEGMISPRTQLSPDLHPAPLSFRAAQKAPAVSVTEPTPQMDSGKFQSPIEKAAPPFRKAPPAPLNLSNEPRTSAHLYQSRKEEDSESEYDDTLEDVEIPVFERGRRKTREDDDRLREAIALQEERSRSKRQSKSKSKHGSKVTSAASSKQTSPNQEMIAAAPLAVGLVPGLPASPRMAQAPASINALLSPANSEGSTGNRSLTTPLMSPGLPTSPRPGDRPMNSPLPRMPMQSIASPPLSPRPGHNVMPLSPRAPRQPIPLPLASPLAVTSPHLARAENYTVHQQSAEVAEAVQGASLDRVLNAPPPPPTAAPPAVPTTPLDEPSSPEQIYRGLESESYPGLLLPPNALPSIHVQVFSSRLTPSRASVLMSKPFDEDPVFTLGIYARSNRKQLWRLEKTMNALPALHQQVMMLCNSFTGRLPEKNLFMSHAPAKIDARRAALDEYFDLLLDTPMDERAARVVCQFFSTDVIGALIDNAQPVPKHVDSPAVSVSPKVRQTKEGYLTKRGKNFGGWKARYFTLESSEFKYFEAQGGPQMGTIKLTNAQIGRQQSPKQSDQSPSRGDEDDNQYRHAFIILEPKKRDSSAVVKHVLCAESDEERDAWVAALLQYVDPSDNKAKENSASAKEGAPPSPSLNKGSPDRSLERRKQLKEREVRPPADPIRTISYDSTLPGQPPSTRDRDLQSINYQDTVAGSTPSRDQQPFQRAVNNAFSNEKAPHEPTVRGAEAKMNTSLPSPPLNSNFSISKPSNGAVIQDAGSWGNKPATSVKDKKRSIFAGFRGRSSSDTVPLANPRIQAVFGATLMEAVEYTRVRGSDSLLPAIVYRCLEYLKAHGAVAEEGIFRLNGATNTVKALRERFNTEGDVQLMDIDFLDINAAASLLKAYLRELAGPVLGSRELYMEFLEVLKRDAKQDRVAGCNYLVNQMPPAHRELMQSLMAFLVDIINHSEVNRMNLRNICIIFAPTLNIPSPLVALFLSDFEAIFAAPAVDEANSPIREVTINAPAPSSTDLRSPRHQMFSDLPTPSYGQTTFSSIGGFQPMAPNNNNFAYFAAPGSSRQQQYAGENGNGLGFASMNSNQQPTANDYAAGNGGYSSLNGSLAPPSTQAQQAAATRRSRRESHVMQYGNMGFGTRAGSSHTVRSQRDDSRGSRERAMDRV</sequence>
<feature type="compositionally biased region" description="Polar residues" evidence="2">
    <location>
        <begin position="303"/>
        <end position="316"/>
    </location>
</feature>
<feature type="compositionally biased region" description="Polar residues" evidence="2">
    <location>
        <begin position="59"/>
        <end position="69"/>
    </location>
</feature>
<feature type="compositionally biased region" description="Basic and acidic residues" evidence="2">
    <location>
        <begin position="800"/>
        <end position="818"/>
    </location>
</feature>
<feature type="compositionally biased region" description="Basic and acidic residues" evidence="2">
    <location>
        <begin position="7"/>
        <end position="28"/>
    </location>
</feature>
<dbReference type="PANTHER" id="PTHR23176">
    <property type="entry name" value="RHO/RAC/CDC GTPASE-ACTIVATING PROTEIN"/>
    <property type="match status" value="1"/>
</dbReference>
<feature type="compositionally biased region" description="Polar residues" evidence="2">
    <location>
        <begin position="79"/>
        <end position="90"/>
    </location>
</feature>
<protein>
    <submittedName>
        <fullName evidence="5">RhoGAP-domain-containing protein</fullName>
    </submittedName>
</protein>
<feature type="region of interest" description="Disordered" evidence="2">
    <location>
        <begin position="349"/>
        <end position="420"/>
    </location>
</feature>
<dbReference type="CDD" id="cd06093">
    <property type="entry name" value="PX_domain"/>
    <property type="match status" value="1"/>
</dbReference>
<dbReference type="CDD" id="cd13277">
    <property type="entry name" value="PH_Bem3"/>
    <property type="match status" value="1"/>
</dbReference>
<evidence type="ECO:0000259" key="3">
    <source>
        <dbReference type="PROSITE" id="PS50003"/>
    </source>
</evidence>
<dbReference type="PROSITE" id="PS50003">
    <property type="entry name" value="PH_DOMAIN"/>
    <property type="match status" value="1"/>
</dbReference>
<dbReference type="InterPro" id="IPR001849">
    <property type="entry name" value="PH_domain"/>
</dbReference>
<evidence type="ECO:0000259" key="4">
    <source>
        <dbReference type="PROSITE" id="PS50238"/>
    </source>
</evidence>
<dbReference type="Gene3D" id="1.10.555.10">
    <property type="entry name" value="Rho GTPase activation protein"/>
    <property type="match status" value="1"/>
</dbReference>
<dbReference type="SUPFAM" id="SSF50729">
    <property type="entry name" value="PH domain-like"/>
    <property type="match status" value="1"/>
</dbReference>
<keyword evidence="6" id="KW-1185">Reference proteome</keyword>
<dbReference type="Pfam" id="PF00620">
    <property type="entry name" value="RhoGAP"/>
    <property type="match status" value="1"/>
</dbReference>
<dbReference type="InterPro" id="IPR050729">
    <property type="entry name" value="Rho-GAP"/>
</dbReference>